<feature type="transmembrane region" description="Helical" evidence="1">
    <location>
        <begin position="12"/>
        <end position="31"/>
    </location>
</feature>
<name>Q2NRF5_SODGM</name>
<keyword evidence="1" id="KW-0472">Membrane</keyword>
<evidence type="ECO:0000256" key="1">
    <source>
        <dbReference type="SAM" id="Phobius"/>
    </source>
</evidence>
<dbReference type="KEGG" id="sgl:SG1995"/>
<dbReference type="AlphaFoldDB" id="Q2NRF5"/>
<gene>
    <name evidence="2" type="ordered locus">SG1995</name>
</gene>
<dbReference type="OrthoDB" id="7060796at2"/>
<dbReference type="STRING" id="343509.SG1995"/>
<organism evidence="2 3">
    <name type="scientific">Sodalis glossinidius (strain morsitans)</name>
    <dbReference type="NCBI Taxonomy" id="343509"/>
    <lineage>
        <taxon>Bacteria</taxon>
        <taxon>Pseudomonadati</taxon>
        <taxon>Pseudomonadota</taxon>
        <taxon>Gammaproteobacteria</taxon>
        <taxon>Enterobacterales</taxon>
        <taxon>Bruguierivoracaceae</taxon>
        <taxon>Sodalis</taxon>
    </lineage>
</organism>
<keyword evidence="1" id="KW-0812">Transmembrane</keyword>
<dbReference type="HOGENOM" id="CLU_153203_0_0_6"/>
<dbReference type="Pfam" id="PF07254">
    <property type="entry name" value="Cpta_toxin"/>
    <property type="match status" value="1"/>
</dbReference>
<proteinExistence type="predicted"/>
<evidence type="ECO:0000313" key="3">
    <source>
        <dbReference type="Proteomes" id="UP000001932"/>
    </source>
</evidence>
<keyword evidence="1" id="KW-1133">Transmembrane helix</keyword>
<evidence type="ECO:0000313" key="2">
    <source>
        <dbReference type="EMBL" id="BAE75270.1"/>
    </source>
</evidence>
<feature type="transmembrane region" description="Helical" evidence="1">
    <location>
        <begin position="37"/>
        <end position="54"/>
    </location>
</feature>
<keyword evidence="3" id="KW-1185">Reference proteome</keyword>
<dbReference type="eggNOG" id="ENOG502ZSY3">
    <property type="taxonomic scope" value="Bacteria"/>
</dbReference>
<sequence length="135" mass="15824">MALWRCDIRVSWRTQLCSLAFYGILIMLILLSPWPENYGLVWLTLVLVVVFECIRSQRNIMSCRGELVLMSDNSIQWHREEWIFTRKACMLKGGAVLSLRKVGGKRRRRLWLAADSMDGREFRHLRQLLARQAGS</sequence>
<dbReference type="InterPro" id="IPR009883">
    <property type="entry name" value="YgfX"/>
</dbReference>
<dbReference type="RefSeq" id="WP_011411725.1">
    <property type="nucleotide sequence ID" value="NC_007712.1"/>
</dbReference>
<dbReference type="PIRSF" id="PIRSF020653">
    <property type="entry name" value="UCP020653"/>
    <property type="match status" value="1"/>
</dbReference>
<reference evidence="2 3" key="1">
    <citation type="journal article" date="2006" name="Genome Res.">
        <title>Massive genome erosion and functional adaptations provide insights into the symbiotic lifestyle of Sodalis glossinidius in the tsetse host.</title>
        <authorList>
            <person name="Toh H."/>
            <person name="Weiss B.L."/>
            <person name="Perkin S.A.H."/>
            <person name="Yamashita A."/>
            <person name="Oshima K."/>
            <person name="Hattori M."/>
            <person name="Aksoy S."/>
        </authorList>
    </citation>
    <scope>NUCLEOTIDE SEQUENCE [LARGE SCALE GENOMIC DNA]</scope>
    <source>
        <strain evidence="3">morsitans</strain>
    </source>
</reference>
<dbReference type="Proteomes" id="UP000001932">
    <property type="component" value="Chromosome"/>
</dbReference>
<protein>
    <recommendedName>
        <fullName evidence="4">Toxin CptA</fullName>
    </recommendedName>
</protein>
<dbReference type="EMBL" id="AP008232">
    <property type="protein sequence ID" value="BAE75270.1"/>
    <property type="molecule type" value="Genomic_DNA"/>
</dbReference>
<accession>Q2NRF5</accession>
<dbReference type="BioCyc" id="SGLO343509:SGP1_RS18335-MONOMER"/>
<evidence type="ECO:0008006" key="4">
    <source>
        <dbReference type="Google" id="ProtNLM"/>
    </source>
</evidence>